<dbReference type="GO" id="GO:0000922">
    <property type="term" value="C:spindle pole"/>
    <property type="evidence" value="ECO:0007669"/>
    <property type="project" value="InterPro"/>
</dbReference>
<organism evidence="7">
    <name type="scientific">Henneguya salminicola</name>
    <name type="common">Myxosporean</name>
    <dbReference type="NCBI Taxonomy" id="69463"/>
    <lineage>
        <taxon>Eukaryota</taxon>
        <taxon>Metazoa</taxon>
        <taxon>Cnidaria</taxon>
        <taxon>Myxozoa</taxon>
        <taxon>Myxosporea</taxon>
        <taxon>Bivalvulida</taxon>
        <taxon>Platysporina</taxon>
        <taxon>Myxobolidae</taxon>
        <taxon>Henneguya</taxon>
    </lineage>
</organism>
<evidence type="ECO:0000313" key="7">
    <source>
        <dbReference type="EMBL" id="NDJ93883.1"/>
    </source>
</evidence>
<sequence length="216" mass="24627">MLHDTILALLGIPGDLFVKSKDGIHFDVTNTLSKHIHISELQQLSKLAVFGGIYNYIQEFILLFMNADIKPADPSSSDHDITNSLYLESFALGLEEALEPYKNAVQDIENEVLTNEFVTLSYFIVKVEIYAELLNILSNLIHDIYLRKIYGHLVYNYIFGLRHHPNSIVSSSISTIVQKISQVLLNWVSCCTLYGVLHDQFNEFFIGQKVVDKYII</sequence>
<evidence type="ECO:0000256" key="3">
    <source>
        <dbReference type="ARBA" id="ARBA00022701"/>
    </source>
</evidence>
<accession>A0A6G3MIT1</accession>
<comment type="subcellular location">
    <subcellularLocation>
        <location evidence="1 5">Cytoplasm</location>
        <location evidence="1 5">Cytoskeleton</location>
        <location evidence="1 5">Microtubule organizing center</location>
    </subcellularLocation>
</comment>
<keyword evidence="3 5" id="KW-0493">Microtubule</keyword>
<dbReference type="GO" id="GO:0051321">
    <property type="term" value="P:meiotic cell cycle"/>
    <property type="evidence" value="ECO:0007669"/>
    <property type="project" value="TreeGrafter"/>
</dbReference>
<dbReference type="GO" id="GO:0043015">
    <property type="term" value="F:gamma-tubulin binding"/>
    <property type="evidence" value="ECO:0007669"/>
    <property type="project" value="InterPro"/>
</dbReference>
<keyword evidence="2 5" id="KW-0963">Cytoplasm</keyword>
<dbReference type="GO" id="GO:0031122">
    <property type="term" value="P:cytoplasmic microtubule organization"/>
    <property type="evidence" value="ECO:0007669"/>
    <property type="project" value="TreeGrafter"/>
</dbReference>
<dbReference type="GO" id="GO:0000278">
    <property type="term" value="P:mitotic cell cycle"/>
    <property type="evidence" value="ECO:0007669"/>
    <property type="project" value="TreeGrafter"/>
</dbReference>
<evidence type="ECO:0000256" key="1">
    <source>
        <dbReference type="ARBA" id="ARBA00004267"/>
    </source>
</evidence>
<dbReference type="GO" id="GO:0051225">
    <property type="term" value="P:spindle assembly"/>
    <property type="evidence" value="ECO:0007669"/>
    <property type="project" value="TreeGrafter"/>
</dbReference>
<dbReference type="Pfam" id="PF17681">
    <property type="entry name" value="GCP_N_terminal"/>
    <property type="match status" value="1"/>
</dbReference>
<dbReference type="PANTHER" id="PTHR19302:SF27">
    <property type="entry name" value="GAMMA-TUBULIN COMPLEX COMPONENT 4"/>
    <property type="match status" value="1"/>
</dbReference>
<dbReference type="GO" id="GO:0000930">
    <property type="term" value="C:gamma-tubulin complex"/>
    <property type="evidence" value="ECO:0007669"/>
    <property type="project" value="TreeGrafter"/>
</dbReference>
<dbReference type="GO" id="GO:0051011">
    <property type="term" value="F:microtubule minus-end binding"/>
    <property type="evidence" value="ECO:0007669"/>
    <property type="project" value="TreeGrafter"/>
</dbReference>
<evidence type="ECO:0000256" key="4">
    <source>
        <dbReference type="ARBA" id="ARBA00023212"/>
    </source>
</evidence>
<feature type="domain" description="Gamma tubulin complex component protein N-terminal" evidence="6">
    <location>
        <begin position="2"/>
        <end position="209"/>
    </location>
</feature>
<dbReference type="AlphaFoldDB" id="A0A6G3MIT1"/>
<dbReference type="InterPro" id="IPR041470">
    <property type="entry name" value="GCP_N"/>
</dbReference>
<dbReference type="GO" id="GO:0007020">
    <property type="term" value="P:microtubule nucleation"/>
    <property type="evidence" value="ECO:0007669"/>
    <property type="project" value="InterPro"/>
</dbReference>
<dbReference type="InterPro" id="IPR007259">
    <property type="entry name" value="GCP"/>
</dbReference>
<keyword evidence="4 5" id="KW-0206">Cytoskeleton</keyword>
<evidence type="ECO:0000256" key="2">
    <source>
        <dbReference type="ARBA" id="ARBA00022490"/>
    </source>
</evidence>
<evidence type="ECO:0000256" key="5">
    <source>
        <dbReference type="RuleBase" id="RU363050"/>
    </source>
</evidence>
<comment type="similarity">
    <text evidence="5">Belongs to the TUBGCP family.</text>
</comment>
<name>A0A6G3MIT1_HENSL</name>
<protein>
    <recommendedName>
        <fullName evidence="5">Gamma-tubulin complex component</fullName>
    </recommendedName>
</protein>
<dbReference type="EMBL" id="GHBP01005456">
    <property type="protein sequence ID" value="NDJ93883.1"/>
    <property type="molecule type" value="Transcribed_RNA"/>
</dbReference>
<reference evidence="7" key="1">
    <citation type="submission" date="2018-11" db="EMBL/GenBank/DDBJ databases">
        <title>Henneguya salminicola genome and transcriptome.</title>
        <authorList>
            <person name="Yahalomi D."/>
            <person name="Atkinson S.D."/>
            <person name="Neuhof M."/>
            <person name="Chang E.S."/>
            <person name="Philippe H."/>
            <person name="Cartwright P."/>
            <person name="Bartholomew J.L."/>
            <person name="Huchon D."/>
        </authorList>
    </citation>
    <scope>NUCLEOTIDE SEQUENCE</scope>
    <source>
        <strain evidence="7">Hz1</strain>
        <tissue evidence="7">Whole</tissue>
    </source>
</reference>
<dbReference type="GO" id="GO:0005874">
    <property type="term" value="C:microtubule"/>
    <property type="evidence" value="ECO:0007669"/>
    <property type="project" value="UniProtKB-KW"/>
</dbReference>
<proteinExistence type="inferred from homology"/>
<dbReference type="PANTHER" id="PTHR19302">
    <property type="entry name" value="GAMMA TUBULIN COMPLEX PROTEIN"/>
    <property type="match status" value="1"/>
</dbReference>
<evidence type="ECO:0000259" key="6">
    <source>
        <dbReference type="Pfam" id="PF17681"/>
    </source>
</evidence>